<dbReference type="Pfam" id="PF02311">
    <property type="entry name" value="AraC_binding"/>
    <property type="match status" value="1"/>
</dbReference>
<evidence type="ECO:0000256" key="2">
    <source>
        <dbReference type="ARBA" id="ARBA00023125"/>
    </source>
</evidence>
<dbReference type="InterPro" id="IPR018060">
    <property type="entry name" value="HTH_AraC"/>
</dbReference>
<evidence type="ECO:0000313" key="5">
    <source>
        <dbReference type="EMBL" id="AOM79474.1"/>
    </source>
</evidence>
<sequence>MINFAVYMKKQSIPIHVDELEEHGIEIHPIGGNIEAFRMPHRDDHYMFIIQQEGTFLLEVDFKEVVIVGASLCFVAPGQVHRYLSFKDTQGWMVFVDTGLLAAQSRDIFSAYFNAGQSVPVQKDDAVFKLVPILEEVLGNALAPMRKKLIGSLTDSLTALIASSIIRAQHATHVIGGQKYNTLIRFKKLVAEKYSQLKQVKDYAELLNISPLYLNEIIKEITGFPASYWISQEIILEAKRMLYYTVLDVKQVAYALGYEDHAYFSRFFKKHVGMTAMTFRNIKPLFVQS</sequence>
<dbReference type="OrthoDB" id="2585681at2"/>
<dbReference type="KEGG" id="psty:BFS30_21310"/>
<dbReference type="Gene3D" id="1.10.10.60">
    <property type="entry name" value="Homeodomain-like"/>
    <property type="match status" value="1"/>
</dbReference>
<keyword evidence="6" id="KW-1185">Reference proteome</keyword>
<keyword evidence="3" id="KW-0804">Transcription</keyword>
<keyword evidence="1" id="KW-0805">Transcription regulation</keyword>
<keyword evidence="2" id="KW-0238">DNA-binding</keyword>
<dbReference type="PROSITE" id="PS01124">
    <property type="entry name" value="HTH_ARAC_FAMILY_2"/>
    <property type="match status" value="1"/>
</dbReference>
<dbReference type="Proteomes" id="UP000094313">
    <property type="component" value="Chromosome"/>
</dbReference>
<dbReference type="GO" id="GO:0003700">
    <property type="term" value="F:DNA-binding transcription factor activity"/>
    <property type="evidence" value="ECO:0007669"/>
    <property type="project" value="InterPro"/>
</dbReference>
<dbReference type="InterPro" id="IPR037923">
    <property type="entry name" value="HTH-like"/>
</dbReference>
<dbReference type="PANTHER" id="PTHR43280:SF32">
    <property type="entry name" value="TRANSCRIPTIONAL REGULATORY PROTEIN"/>
    <property type="match status" value="1"/>
</dbReference>
<evidence type="ECO:0000256" key="3">
    <source>
        <dbReference type="ARBA" id="ARBA00023163"/>
    </source>
</evidence>
<name>A0A1D7QLC1_9SPHI</name>
<gene>
    <name evidence="5" type="ORF">BFS30_21310</name>
</gene>
<dbReference type="AlphaFoldDB" id="A0A1D7QLC1"/>
<dbReference type="GO" id="GO:0043565">
    <property type="term" value="F:sequence-specific DNA binding"/>
    <property type="evidence" value="ECO:0007669"/>
    <property type="project" value="InterPro"/>
</dbReference>
<accession>A0A1D7QLC1</accession>
<feature type="domain" description="HTH araC/xylS-type" evidence="4">
    <location>
        <begin position="184"/>
        <end position="282"/>
    </location>
</feature>
<dbReference type="InterPro" id="IPR009057">
    <property type="entry name" value="Homeodomain-like_sf"/>
</dbReference>
<dbReference type="PANTHER" id="PTHR43280">
    <property type="entry name" value="ARAC-FAMILY TRANSCRIPTIONAL REGULATOR"/>
    <property type="match status" value="1"/>
</dbReference>
<evidence type="ECO:0000313" key="6">
    <source>
        <dbReference type="Proteomes" id="UP000094313"/>
    </source>
</evidence>
<evidence type="ECO:0000259" key="4">
    <source>
        <dbReference type="PROSITE" id="PS01124"/>
    </source>
</evidence>
<organism evidence="5 6">
    <name type="scientific">Pedobacter steynii</name>
    <dbReference type="NCBI Taxonomy" id="430522"/>
    <lineage>
        <taxon>Bacteria</taxon>
        <taxon>Pseudomonadati</taxon>
        <taxon>Bacteroidota</taxon>
        <taxon>Sphingobacteriia</taxon>
        <taxon>Sphingobacteriales</taxon>
        <taxon>Sphingobacteriaceae</taxon>
        <taxon>Pedobacter</taxon>
    </lineage>
</organism>
<evidence type="ECO:0000256" key="1">
    <source>
        <dbReference type="ARBA" id="ARBA00023015"/>
    </source>
</evidence>
<dbReference type="Pfam" id="PF12833">
    <property type="entry name" value="HTH_18"/>
    <property type="match status" value="1"/>
</dbReference>
<dbReference type="EMBL" id="CP017141">
    <property type="protein sequence ID" value="AOM79474.1"/>
    <property type="molecule type" value="Genomic_DNA"/>
</dbReference>
<dbReference type="SMART" id="SM00342">
    <property type="entry name" value="HTH_ARAC"/>
    <property type="match status" value="1"/>
</dbReference>
<dbReference type="InterPro" id="IPR003313">
    <property type="entry name" value="AraC-bd"/>
</dbReference>
<reference evidence="5 6" key="1">
    <citation type="submission" date="2016-08" db="EMBL/GenBank/DDBJ databases">
        <authorList>
            <person name="Seilhamer J.J."/>
        </authorList>
    </citation>
    <scope>NUCLEOTIDE SEQUENCE [LARGE SCALE GENOMIC DNA]</scope>
    <source>
        <strain evidence="5 6">DX4</strain>
    </source>
</reference>
<protein>
    <recommendedName>
        <fullName evidence="4">HTH araC/xylS-type domain-containing protein</fullName>
    </recommendedName>
</protein>
<proteinExistence type="predicted"/>
<dbReference type="SUPFAM" id="SSF51215">
    <property type="entry name" value="Regulatory protein AraC"/>
    <property type="match status" value="1"/>
</dbReference>
<dbReference type="SUPFAM" id="SSF46689">
    <property type="entry name" value="Homeodomain-like"/>
    <property type="match status" value="1"/>
</dbReference>